<evidence type="ECO:0000313" key="1">
    <source>
        <dbReference type="EMBL" id="MBB5708109.1"/>
    </source>
</evidence>
<comment type="caution">
    <text evidence="1">The sequence shown here is derived from an EMBL/GenBank/DDBJ whole genome shotgun (WGS) entry which is preliminary data.</text>
</comment>
<dbReference type="EMBL" id="JACIJH010000014">
    <property type="protein sequence ID" value="MBB5708109.1"/>
    <property type="molecule type" value="Genomic_DNA"/>
</dbReference>
<accession>A0A7W9B913</accession>
<dbReference type="AlphaFoldDB" id="A0A7W9B913"/>
<keyword evidence="2" id="KW-1185">Reference proteome</keyword>
<protein>
    <submittedName>
        <fullName evidence="1">Uncharacterized protein</fullName>
    </submittedName>
</protein>
<evidence type="ECO:0000313" key="2">
    <source>
        <dbReference type="Proteomes" id="UP000537161"/>
    </source>
</evidence>
<reference evidence="1 2" key="1">
    <citation type="submission" date="2020-08" db="EMBL/GenBank/DDBJ databases">
        <title>Genomic Encyclopedia of Type Strains, Phase IV (KMG-IV): sequencing the most valuable type-strain genomes for metagenomic binning, comparative biology and taxonomic classification.</title>
        <authorList>
            <person name="Goeker M."/>
        </authorList>
    </citation>
    <scope>NUCLEOTIDE SEQUENCE [LARGE SCALE GENOMIC DNA]</scope>
    <source>
        <strain evidence="1 2">DSM 27163</strain>
    </source>
</reference>
<name>A0A7W9B913_9SPHN</name>
<sequence length="83" mass="9246">MILTDENCQSRLLARRSGSGDVVHRCDAPTLSSGRDWQPEGRFLAALGQRRLLVTMNHIATSQPPCREPPEIVLIGQDHRTLV</sequence>
<proteinExistence type="predicted"/>
<gene>
    <name evidence="1" type="ORF">FHR21_003486</name>
</gene>
<dbReference type="Proteomes" id="UP000537161">
    <property type="component" value="Unassembled WGS sequence"/>
</dbReference>
<organism evidence="1 2">
    <name type="scientific">Sphingopyxis panaciterrulae</name>
    <dbReference type="NCBI Taxonomy" id="462372"/>
    <lineage>
        <taxon>Bacteria</taxon>
        <taxon>Pseudomonadati</taxon>
        <taxon>Pseudomonadota</taxon>
        <taxon>Alphaproteobacteria</taxon>
        <taxon>Sphingomonadales</taxon>
        <taxon>Sphingomonadaceae</taxon>
        <taxon>Sphingopyxis</taxon>
    </lineage>
</organism>